<feature type="transmembrane region" description="Helical" evidence="1">
    <location>
        <begin position="139"/>
        <end position="160"/>
    </location>
</feature>
<reference evidence="2 3" key="1">
    <citation type="submission" date="2024-09" db="EMBL/GenBank/DDBJ databases">
        <authorList>
            <person name="Zhang Z.-H."/>
        </authorList>
    </citation>
    <scope>NUCLEOTIDE SEQUENCE [LARGE SCALE GENOMIC DNA]</scope>
    <source>
        <strain evidence="2 3">HHTR114</strain>
    </source>
</reference>
<evidence type="ECO:0008006" key="4">
    <source>
        <dbReference type="Google" id="ProtNLM"/>
    </source>
</evidence>
<feature type="transmembrane region" description="Helical" evidence="1">
    <location>
        <begin position="7"/>
        <end position="28"/>
    </location>
</feature>
<organism evidence="2 3">
    <name type="scientific">Hyphococcus aureus</name>
    <dbReference type="NCBI Taxonomy" id="2666033"/>
    <lineage>
        <taxon>Bacteria</taxon>
        <taxon>Pseudomonadati</taxon>
        <taxon>Pseudomonadota</taxon>
        <taxon>Alphaproteobacteria</taxon>
        <taxon>Parvularculales</taxon>
        <taxon>Parvularculaceae</taxon>
        <taxon>Hyphococcus</taxon>
    </lineage>
</organism>
<gene>
    <name evidence="2" type="ORF">ACFMB1_10555</name>
</gene>
<sequence length="166" mass="17287">MKTASAISFAAPFSLAVFIAGLGGLIWLYLNGAAIDPDAGREAMIAAIWNHVGWGAVTAPVLLVYIGWRLFAGSSASATIADKVSIAVLAALAAAVVFLVVTGPITVWTYGTGLKVFDWFSIPSPTGKAPALHSLVEQAHVFVAHCIPWLIAAEALLFAASRVGKR</sequence>
<proteinExistence type="predicted"/>
<keyword evidence="1" id="KW-1133">Transmembrane helix</keyword>
<dbReference type="RefSeq" id="WP_379882791.1">
    <property type="nucleotide sequence ID" value="NZ_JBHPON010000002.1"/>
</dbReference>
<evidence type="ECO:0000313" key="3">
    <source>
        <dbReference type="Proteomes" id="UP001596116"/>
    </source>
</evidence>
<feature type="transmembrane region" description="Helical" evidence="1">
    <location>
        <begin position="48"/>
        <end position="72"/>
    </location>
</feature>
<comment type="caution">
    <text evidence="2">The sequence shown here is derived from an EMBL/GenBank/DDBJ whole genome shotgun (WGS) entry which is preliminary data.</text>
</comment>
<keyword evidence="1" id="KW-0812">Transmembrane</keyword>
<protein>
    <recommendedName>
        <fullName evidence="4">DUF1772 domain-containing protein</fullName>
    </recommendedName>
</protein>
<evidence type="ECO:0000256" key="1">
    <source>
        <dbReference type="SAM" id="Phobius"/>
    </source>
</evidence>
<name>A0ABW1KV32_9PROT</name>
<keyword evidence="1" id="KW-0472">Membrane</keyword>
<accession>A0ABW1KV32</accession>
<keyword evidence="3" id="KW-1185">Reference proteome</keyword>
<dbReference type="Proteomes" id="UP001596116">
    <property type="component" value="Unassembled WGS sequence"/>
</dbReference>
<dbReference type="EMBL" id="JBHPON010000002">
    <property type="protein sequence ID" value="MFC6035986.1"/>
    <property type="molecule type" value="Genomic_DNA"/>
</dbReference>
<evidence type="ECO:0000313" key="2">
    <source>
        <dbReference type="EMBL" id="MFC6035986.1"/>
    </source>
</evidence>
<feature type="transmembrane region" description="Helical" evidence="1">
    <location>
        <begin position="84"/>
        <end position="110"/>
    </location>
</feature>